<accession>A0A2I0A4H0</accession>
<proteinExistence type="predicted"/>
<dbReference type="Proteomes" id="UP000236161">
    <property type="component" value="Unassembled WGS sequence"/>
</dbReference>
<reference evidence="1 2" key="1">
    <citation type="journal article" date="2017" name="Nature">
        <title>The Apostasia genome and the evolution of orchids.</title>
        <authorList>
            <person name="Zhang G.Q."/>
            <person name="Liu K.W."/>
            <person name="Li Z."/>
            <person name="Lohaus R."/>
            <person name="Hsiao Y.Y."/>
            <person name="Niu S.C."/>
            <person name="Wang J.Y."/>
            <person name="Lin Y.C."/>
            <person name="Xu Q."/>
            <person name="Chen L.J."/>
            <person name="Yoshida K."/>
            <person name="Fujiwara S."/>
            <person name="Wang Z.W."/>
            <person name="Zhang Y.Q."/>
            <person name="Mitsuda N."/>
            <person name="Wang M."/>
            <person name="Liu G.H."/>
            <person name="Pecoraro L."/>
            <person name="Huang H.X."/>
            <person name="Xiao X.J."/>
            <person name="Lin M."/>
            <person name="Wu X.Y."/>
            <person name="Wu W.L."/>
            <person name="Chen Y.Y."/>
            <person name="Chang S.B."/>
            <person name="Sakamoto S."/>
            <person name="Ohme-Takagi M."/>
            <person name="Yagi M."/>
            <person name="Zeng S.J."/>
            <person name="Shen C.Y."/>
            <person name="Yeh C.M."/>
            <person name="Luo Y.B."/>
            <person name="Tsai W.C."/>
            <person name="Van de Peer Y."/>
            <person name="Liu Z.J."/>
        </authorList>
    </citation>
    <scope>NUCLEOTIDE SEQUENCE [LARGE SCALE GENOMIC DNA]</scope>
    <source>
        <strain evidence="2">cv. Shenzhen</strain>
        <tissue evidence="1">Stem</tissue>
    </source>
</reference>
<dbReference type="AlphaFoldDB" id="A0A2I0A4H0"/>
<organism evidence="1 2">
    <name type="scientific">Apostasia shenzhenica</name>
    <dbReference type="NCBI Taxonomy" id="1088818"/>
    <lineage>
        <taxon>Eukaryota</taxon>
        <taxon>Viridiplantae</taxon>
        <taxon>Streptophyta</taxon>
        <taxon>Embryophyta</taxon>
        <taxon>Tracheophyta</taxon>
        <taxon>Spermatophyta</taxon>
        <taxon>Magnoliopsida</taxon>
        <taxon>Liliopsida</taxon>
        <taxon>Asparagales</taxon>
        <taxon>Orchidaceae</taxon>
        <taxon>Apostasioideae</taxon>
        <taxon>Apostasia</taxon>
    </lineage>
</organism>
<name>A0A2I0A4H0_9ASPA</name>
<gene>
    <name evidence="1" type="ORF">AXF42_Ash013523</name>
</gene>
<dbReference type="EMBL" id="KZ452026">
    <property type="protein sequence ID" value="PKA50434.1"/>
    <property type="molecule type" value="Genomic_DNA"/>
</dbReference>
<keyword evidence="2" id="KW-1185">Reference proteome</keyword>
<protein>
    <submittedName>
        <fullName evidence="1">Uncharacterized protein</fullName>
    </submittedName>
</protein>
<evidence type="ECO:0000313" key="2">
    <source>
        <dbReference type="Proteomes" id="UP000236161"/>
    </source>
</evidence>
<sequence>MSFRNWPSDFRLQGSGFGHQVCAFRHEASSFELRASGLCCQNLSFKLQVMGYDL</sequence>
<evidence type="ECO:0000313" key="1">
    <source>
        <dbReference type="EMBL" id="PKA50434.1"/>
    </source>
</evidence>